<evidence type="ECO:0000256" key="1">
    <source>
        <dbReference type="SAM" id="MobiDB-lite"/>
    </source>
</evidence>
<keyword evidence="2" id="KW-1185">Reference proteome</keyword>
<dbReference type="OrthoDB" id="550575at2759"/>
<dbReference type="GeneID" id="115631188"/>
<gene>
    <name evidence="3" type="primary">LOC115631188</name>
</gene>
<sequence>MGTRSLSSTANCRPPGSAQNALRLQTSPHNVSEMQRDLQASPQMTSTGYTVPSLLQLNDDVLALILRQLNLYEQFELAQLHSRLESIRQTLWRTRVQNVLLWGEMFAISPPKPRHFLAFIQALVPHMEHLCLQNIDVRKLRLLSGLKLPAVHTLEWLGLPTYRGRLVDEDVRLLQRVFPSLRTLKLRSCRITGKYLGEFPLLTELSLDDCHHLDSEHFREIFRQLRLRKFDIMEDCDEVNCCDLVDVQQCLTLEHIKIADYHLCMEEGITQDLLRMPALHKLSIYSKNFVFDVLERIARHGNGNDGGKVIDGFRFSGTPHNFERLFRELGNLRHLRRLAVDGCCSLAGNDVECITDYMLLELSQKLPELCELRFSGCELESYRGLLHFVVNCRQLRLLDITRSRRIGDSFVWRCLELLVKQKWRTQPLELWIRQSDIDNNIVQNPRFIPNDKLLKIDSRSLTHNMEQLSGVLKFTFVR</sequence>
<dbReference type="InterPro" id="IPR032675">
    <property type="entry name" value="LRR_dom_sf"/>
</dbReference>
<dbReference type="AlphaFoldDB" id="A0A6J2U5X4"/>
<evidence type="ECO:0000313" key="2">
    <source>
        <dbReference type="Proteomes" id="UP000504634"/>
    </source>
</evidence>
<organism evidence="2 3">
    <name type="scientific">Drosophila lebanonensis</name>
    <name type="common">Fruit fly</name>
    <name type="synonym">Scaptodrosophila lebanonensis</name>
    <dbReference type="NCBI Taxonomy" id="7225"/>
    <lineage>
        <taxon>Eukaryota</taxon>
        <taxon>Metazoa</taxon>
        <taxon>Ecdysozoa</taxon>
        <taxon>Arthropoda</taxon>
        <taxon>Hexapoda</taxon>
        <taxon>Insecta</taxon>
        <taxon>Pterygota</taxon>
        <taxon>Neoptera</taxon>
        <taxon>Endopterygota</taxon>
        <taxon>Diptera</taxon>
        <taxon>Brachycera</taxon>
        <taxon>Muscomorpha</taxon>
        <taxon>Ephydroidea</taxon>
        <taxon>Drosophilidae</taxon>
        <taxon>Scaptodrosophila</taxon>
    </lineage>
</organism>
<accession>A0A6J2U5X4</accession>
<dbReference type="SUPFAM" id="SSF52047">
    <property type="entry name" value="RNI-like"/>
    <property type="match status" value="1"/>
</dbReference>
<dbReference type="RefSeq" id="XP_030383739.1">
    <property type="nucleotide sequence ID" value="XM_030527879.1"/>
</dbReference>
<dbReference type="Gene3D" id="3.80.10.10">
    <property type="entry name" value="Ribonuclease Inhibitor"/>
    <property type="match status" value="2"/>
</dbReference>
<protein>
    <submittedName>
        <fullName evidence="3">Uncharacterized protein LOC115631188</fullName>
    </submittedName>
</protein>
<feature type="region of interest" description="Disordered" evidence="1">
    <location>
        <begin position="1"/>
        <end position="20"/>
    </location>
</feature>
<name>A0A6J2U5X4_DROLE</name>
<evidence type="ECO:0000313" key="3">
    <source>
        <dbReference type="RefSeq" id="XP_030383739.1"/>
    </source>
</evidence>
<proteinExistence type="predicted"/>
<reference evidence="3" key="1">
    <citation type="submission" date="2025-08" db="UniProtKB">
        <authorList>
            <consortium name="RefSeq"/>
        </authorList>
    </citation>
    <scope>IDENTIFICATION</scope>
    <source>
        <strain evidence="3">11010-0011.00</strain>
        <tissue evidence="3">Whole body</tissue>
    </source>
</reference>
<dbReference type="Proteomes" id="UP000504634">
    <property type="component" value="Unplaced"/>
</dbReference>